<dbReference type="EMBL" id="JACQXR010000048">
    <property type="protein sequence ID" value="MBI4726391.1"/>
    <property type="molecule type" value="Genomic_DNA"/>
</dbReference>
<dbReference type="NCBIfam" id="TIGR00106">
    <property type="entry name" value="MTH1187 family thiamine-binding protein"/>
    <property type="match status" value="1"/>
</dbReference>
<dbReference type="Gene3D" id="3.30.70.930">
    <property type="match status" value="1"/>
</dbReference>
<accession>A0A933I8X3</accession>
<comment type="similarity">
    <text evidence="1">Belongs to the UPF0045 family.</text>
</comment>
<sequence>MPVAEISVTPIGTLNPSISEFVVDAIRLARSSGLKYEITAMGTNLEGSLDDILAVAQAMHQKCLLSGALRVSTTIRIDDRVDKVLTLESKKEAVRKGLMG</sequence>
<dbReference type="InterPro" id="IPR051614">
    <property type="entry name" value="UPF0045_domain"/>
</dbReference>
<dbReference type="GO" id="GO:0005829">
    <property type="term" value="C:cytosol"/>
    <property type="evidence" value="ECO:0007669"/>
    <property type="project" value="TreeGrafter"/>
</dbReference>
<dbReference type="InterPro" id="IPR002767">
    <property type="entry name" value="Thiamine_BP"/>
</dbReference>
<dbReference type="SUPFAM" id="SSF89957">
    <property type="entry name" value="MTH1187/YkoF-like"/>
    <property type="match status" value="1"/>
</dbReference>
<proteinExistence type="inferred from homology"/>
<reference evidence="3" key="1">
    <citation type="submission" date="2020-07" db="EMBL/GenBank/DDBJ databases">
        <title>Huge and variable diversity of episymbiotic CPR bacteria and DPANN archaea in groundwater ecosystems.</title>
        <authorList>
            <person name="He C.Y."/>
            <person name="Keren R."/>
            <person name="Whittaker M."/>
            <person name="Farag I.F."/>
            <person name="Doudna J."/>
            <person name="Cate J.H.D."/>
            <person name="Banfield J.F."/>
        </authorList>
    </citation>
    <scope>NUCLEOTIDE SEQUENCE</scope>
    <source>
        <strain evidence="3">NC_groundwater_1520_Pr4_B-0.1um_53_5</strain>
    </source>
</reference>
<comment type="caution">
    <text evidence="3">The sequence shown here is derived from an EMBL/GenBank/DDBJ whole genome shotgun (WGS) entry which is preliminary data.</text>
</comment>
<dbReference type="AlphaFoldDB" id="A0A933I8X3"/>
<dbReference type="Proteomes" id="UP000736328">
    <property type="component" value="Unassembled WGS sequence"/>
</dbReference>
<dbReference type="Pfam" id="PF01910">
    <property type="entry name" value="Thiamine_BP"/>
    <property type="match status" value="1"/>
</dbReference>
<feature type="domain" description="Thiamine-binding protein" evidence="2">
    <location>
        <begin position="4"/>
        <end position="94"/>
    </location>
</feature>
<evidence type="ECO:0000259" key="2">
    <source>
        <dbReference type="Pfam" id="PF01910"/>
    </source>
</evidence>
<dbReference type="PANTHER" id="PTHR33777">
    <property type="entry name" value="UPF0045 PROTEIN ECM15"/>
    <property type="match status" value="1"/>
</dbReference>
<dbReference type="PANTHER" id="PTHR33777:SF1">
    <property type="entry name" value="UPF0045 PROTEIN ECM15"/>
    <property type="match status" value="1"/>
</dbReference>
<evidence type="ECO:0000256" key="1">
    <source>
        <dbReference type="ARBA" id="ARBA00010272"/>
    </source>
</evidence>
<name>A0A933I8X3_UNCT6</name>
<protein>
    <submittedName>
        <fullName evidence="3">MTH1187 family thiamine-binding protein</fullName>
    </submittedName>
</protein>
<organism evidence="3 4">
    <name type="scientific">candidate division TA06 bacterium</name>
    <dbReference type="NCBI Taxonomy" id="2250710"/>
    <lineage>
        <taxon>Bacteria</taxon>
        <taxon>Bacteria division TA06</taxon>
    </lineage>
</organism>
<dbReference type="InterPro" id="IPR029756">
    <property type="entry name" value="MTH1187/YkoF-like"/>
</dbReference>
<gene>
    <name evidence="3" type="ORF">HY768_04060</name>
</gene>
<evidence type="ECO:0000313" key="4">
    <source>
        <dbReference type="Proteomes" id="UP000736328"/>
    </source>
</evidence>
<evidence type="ECO:0000313" key="3">
    <source>
        <dbReference type="EMBL" id="MBI4726391.1"/>
    </source>
</evidence>